<dbReference type="KEGG" id="mmab:HQ865_16505"/>
<dbReference type="Proteomes" id="UP000505355">
    <property type="component" value="Chromosome"/>
</dbReference>
<keyword evidence="3" id="KW-1185">Reference proteome</keyword>
<sequence length="161" mass="18834">MLNNKYIAPLLGLLFCVSATAAAQALPTQKDKYDFLRWYLKKYNIPNLSDSIQQLERPNYKITNTESLSFPERRFTKKDIEYIKLQLHQKNMPTRLDTTLLQGNNWRKPGSQAYPYTYISLPVFSRNKHIVLINRSNICGPNCSDGNIEVYIRDKDGNWVW</sequence>
<feature type="chain" id="PRO_5028951913" evidence="1">
    <location>
        <begin position="22"/>
        <end position="161"/>
    </location>
</feature>
<organism evidence="2 3">
    <name type="scientific">Mucilaginibacter mali</name>
    <dbReference type="NCBI Taxonomy" id="2740462"/>
    <lineage>
        <taxon>Bacteria</taxon>
        <taxon>Pseudomonadati</taxon>
        <taxon>Bacteroidota</taxon>
        <taxon>Sphingobacteriia</taxon>
        <taxon>Sphingobacteriales</taxon>
        <taxon>Sphingobacteriaceae</taxon>
        <taxon>Mucilaginibacter</taxon>
    </lineage>
</organism>
<protein>
    <submittedName>
        <fullName evidence="2">Uncharacterized protein</fullName>
    </submittedName>
</protein>
<gene>
    <name evidence="2" type="ORF">HQ865_16505</name>
</gene>
<accession>A0A7D4QGQ3</accession>
<feature type="signal peptide" evidence="1">
    <location>
        <begin position="1"/>
        <end position="21"/>
    </location>
</feature>
<dbReference type="RefSeq" id="WP_173415957.1">
    <property type="nucleotide sequence ID" value="NZ_CP054139.1"/>
</dbReference>
<dbReference type="EMBL" id="CP054139">
    <property type="protein sequence ID" value="QKJ31292.1"/>
    <property type="molecule type" value="Genomic_DNA"/>
</dbReference>
<evidence type="ECO:0000313" key="3">
    <source>
        <dbReference type="Proteomes" id="UP000505355"/>
    </source>
</evidence>
<proteinExistence type="predicted"/>
<evidence type="ECO:0000256" key="1">
    <source>
        <dbReference type="SAM" id="SignalP"/>
    </source>
</evidence>
<dbReference type="AlphaFoldDB" id="A0A7D4QGQ3"/>
<evidence type="ECO:0000313" key="2">
    <source>
        <dbReference type="EMBL" id="QKJ31292.1"/>
    </source>
</evidence>
<name>A0A7D4QGQ3_9SPHI</name>
<reference evidence="2 3" key="1">
    <citation type="submission" date="2020-05" db="EMBL/GenBank/DDBJ databases">
        <title>Mucilaginibacter mali sp. nov.</title>
        <authorList>
            <person name="Kim H.S."/>
            <person name="Lee K.C."/>
            <person name="Suh M.K."/>
            <person name="Kim J.-S."/>
            <person name="Han K.-I."/>
            <person name="Eom M.K."/>
            <person name="Shin Y.K."/>
            <person name="Lee J.-S."/>
        </authorList>
    </citation>
    <scope>NUCLEOTIDE SEQUENCE [LARGE SCALE GENOMIC DNA]</scope>
    <source>
        <strain evidence="2 3">G2-14</strain>
    </source>
</reference>
<keyword evidence="1" id="KW-0732">Signal</keyword>